<proteinExistence type="predicted"/>
<dbReference type="Proteomes" id="UP000034680">
    <property type="component" value="Unassembled WGS sequence"/>
</dbReference>
<keyword evidence="3" id="KW-1185">Reference proteome</keyword>
<dbReference type="AlphaFoldDB" id="A0A0G2FPD9"/>
<feature type="compositionally biased region" description="Low complexity" evidence="1">
    <location>
        <begin position="334"/>
        <end position="357"/>
    </location>
</feature>
<dbReference type="EMBL" id="LCUC01000144">
    <property type="protein sequence ID" value="KKY35849.1"/>
    <property type="molecule type" value="Genomic_DNA"/>
</dbReference>
<sequence>MPIASTPARGARKSPIFGRPIGNGTGPSKMPPLADATPSSERGSLFRRSIFASGAFDVKVPPAVQPPPAERELPAGQKLLPGPRAPAPMKFDFASPMPPVNKPQVNWSATMEELNFAPPAGLADDNEMPSPSKAKLPQTNAGPATPSAGKPAVPPAVKANSSGTSAPAPRTATNAGSSSTAGGPPSTPAKPQGPAPASTPRPKPAKKKVEPFVKRKPTATPSKPAEVTSKAQTTQTKAAFLAQQRQEAFSSQLRSTLPQKTTTPAPVAPKQPSPAGIAPEFIIPGLTYASKPTTPAPKPRASPLANNAATSDVIETKTAANIFLKEIEKMSGANVNPAPEEAEAANVGAEAGVAEPAKPADNTEDTQMSDAEGEPKAPEPEVNPRKHAADVHIIPQADDAMDTDRRVMKASGRSKKLTAAQIKNHKDMFYQESAWAEMEKALAYEQSKKTPGSAVEEEVDYADPDDLNDEDVHTTTMAAPKPKVRPTKYTIKYFEAWKAHFLSRRSLLRLAEEMEVEEGLLDTFVTQIRDLDAESDLDDLFSQARLPMTNAAYTKYQMTELIRTYREEVYFESLRAMSQDTHNDSAFEDTRALIDRDVDRWFRSHLPDAK</sequence>
<feature type="compositionally biased region" description="Polar residues" evidence="1">
    <location>
        <begin position="245"/>
        <end position="264"/>
    </location>
</feature>
<evidence type="ECO:0000313" key="3">
    <source>
        <dbReference type="Proteomes" id="UP000034680"/>
    </source>
</evidence>
<reference evidence="2 3" key="1">
    <citation type="submission" date="2015-05" db="EMBL/GenBank/DDBJ databases">
        <title>Distinctive expansion of gene families associated with plant cell wall degradation and secondary metabolism in the genomes of grapevine trunk pathogens.</title>
        <authorList>
            <person name="Lawrence D.P."/>
            <person name="Travadon R."/>
            <person name="Rolshausen P.E."/>
            <person name="Baumgartner K."/>
        </authorList>
    </citation>
    <scope>NUCLEOTIDE SEQUENCE [LARGE SCALE GENOMIC DNA]</scope>
    <source>
        <strain evidence="2">DA912</strain>
    </source>
</reference>
<feature type="compositionally biased region" description="Basic and acidic residues" evidence="1">
    <location>
        <begin position="373"/>
        <end position="390"/>
    </location>
</feature>
<comment type="caution">
    <text evidence="2">The sequence shown here is derived from an EMBL/GenBank/DDBJ whole genome shotgun (WGS) entry which is preliminary data.</text>
</comment>
<accession>A0A0G2FPD9</accession>
<protein>
    <submittedName>
        <fullName evidence="2">Uncharacterized protein</fullName>
    </submittedName>
</protein>
<dbReference type="STRING" id="1214573.A0A0G2FPD9"/>
<dbReference type="OrthoDB" id="5245703at2759"/>
<evidence type="ECO:0000313" key="2">
    <source>
        <dbReference type="EMBL" id="KKY35849.1"/>
    </source>
</evidence>
<evidence type="ECO:0000256" key="1">
    <source>
        <dbReference type="SAM" id="MobiDB-lite"/>
    </source>
</evidence>
<organism evidence="2 3">
    <name type="scientific">Diaporthe ampelina</name>
    <dbReference type="NCBI Taxonomy" id="1214573"/>
    <lineage>
        <taxon>Eukaryota</taxon>
        <taxon>Fungi</taxon>
        <taxon>Dikarya</taxon>
        <taxon>Ascomycota</taxon>
        <taxon>Pezizomycotina</taxon>
        <taxon>Sordariomycetes</taxon>
        <taxon>Sordariomycetidae</taxon>
        <taxon>Diaporthales</taxon>
        <taxon>Diaporthaceae</taxon>
        <taxon>Diaporthe</taxon>
    </lineage>
</organism>
<gene>
    <name evidence="2" type="ORF">UCDDA912_g04121</name>
</gene>
<feature type="compositionally biased region" description="Low complexity" evidence="1">
    <location>
        <begin position="171"/>
        <end position="184"/>
    </location>
</feature>
<feature type="compositionally biased region" description="Pro residues" evidence="1">
    <location>
        <begin position="185"/>
        <end position="202"/>
    </location>
</feature>
<feature type="region of interest" description="Disordered" evidence="1">
    <location>
        <begin position="1"/>
        <end position="45"/>
    </location>
</feature>
<feature type="region of interest" description="Disordered" evidence="1">
    <location>
        <begin position="334"/>
        <end position="396"/>
    </location>
</feature>
<feature type="compositionally biased region" description="Low complexity" evidence="1">
    <location>
        <begin position="228"/>
        <end position="244"/>
    </location>
</feature>
<reference evidence="2 3" key="2">
    <citation type="submission" date="2015-05" db="EMBL/GenBank/DDBJ databases">
        <authorList>
            <person name="Morales-Cruz A."/>
            <person name="Amrine K.C."/>
            <person name="Cantu D."/>
        </authorList>
    </citation>
    <scope>NUCLEOTIDE SEQUENCE [LARGE SCALE GENOMIC DNA]</scope>
    <source>
        <strain evidence="2">DA912</strain>
    </source>
</reference>
<name>A0A0G2FPD9_9PEZI</name>
<feature type="region of interest" description="Disordered" evidence="1">
    <location>
        <begin position="59"/>
        <end position="307"/>
    </location>
</feature>